<evidence type="ECO:0000313" key="3">
    <source>
        <dbReference type="EMBL" id="KAH7935173.1"/>
    </source>
</evidence>
<evidence type="ECO:0000313" key="4">
    <source>
        <dbReference type="Proteomes" id="UP000821837"/>
    </source>
</evidence>
<comment type="caution">
    <text evidence="3">The sequence shown here is derived from an EMBL/GenBank/DDBJ whole genome shotgun (WGS) entry which is preliminary data.</text>
</comment>
<feature type="transmembrane region" description="Helical" evidence="2">
    <location>
        <begin position="37"/>
        <end position="61"/>
    </location>
</feature>
<dbReference type="Gene3D" id="3.40.390.10">
    <property type="entry name" value="Collagenase (Catalytic Domain)"/>
    <property type="match status" value="1"/>
</dbReference>
<dbReference type="Gene3D" id="1.10.1380.10">
    <property type="entry name" value="Neutral endopeptidase , domain2"/>
    <property type="match status" value="1"/>
</dbReference>
<accession>A0A9D4PCL9</accession>
<dbReference type="EMBL" id="JABSTV010001255">
    <property type="protein sequence ID" value="KAH7935173.1"/>
    <property type="molecule type" value="Genomic_DNA"/>
</dbReference>
<evidence type="ECO:0000256" key="2">
    <source>
        <dbReference type="SAM" id="Phobius"/>
    </source>
</evidence>
<dbReference type="PROSITE" id="PS51885">
    <property type="entry name" value="NEPRILYSIN"/>
    <property type="match status" value="1"/>
</dbReference>
<protein>
    <submittedName>
        <fullName evidence="3">Uncharacterized protein</fullName>
    </submittedName>
</protein>
<reference evidence="3" key="1">
    <citation type="journal article" date="2020" name="Cell">
        <title>Large-Scale Comparative Analyses of Tick Genomes Elucidate Their Genetic Diversity and Vector Capacities.</title>
        <authorList>
            <consortium name="Tick Genome and Microbiome Consortium (TIGMIC)"/>
            <person name="Jia N."/>
            <person name="Wang J."/>
            <person name="Shi W."/>
            <person name="Du L."/>
            <person name="Sun Y."/>
            <person name="Zhan W."/>
            <person name="Jiang J.F."/>
            <person name="Wang Q."/>
            <person name="Zhang B."/>
            <person name="Ji P."/>
            <person name="Bell-Sakyi L."/>
            <person name="Cui X.M."/>
            <person name="Yuan T.T."/>
            <person name="Jiang B.G."/>
            <person name="Yang W.F."/>
            <person name="Lam T.T."/>
            <person name="Chang Q.C."/>
            <person name="Ding S.J."/>
            <person name="Wang X.J."/>
            <person name="Zhu J.G."/>
            <person name="Ruan X.D."/>
            <person name="Zhao L."/>
            <person name="Wei J.T."/>
            <person name="Ye R.Z."/>
            <person name="Que T.C."/>
            <person name="Du C.H."/>
            <person name="Zhou Y.H."/>
            <person name="Cheng J.X."/>
            <person name="Dai P.F."/>
            <person name="Guo W.B."/>
            <person name="Han X.H."/>
            <person name="Huang E.J."/>
            <person name="Li L.F."/>
            <person name="Wei W."/>
            <person name="Gao Y.C."/>
            <person name="Liu J.Z."/>
            <person name="Shao H.Z."/>
            <person name="Wang X."/>
            <person name="Wang C.C."/>
            <person name="Yang T.C."/>
            <person name="Huo Q.B."/>
            <person name="Li W."/>
            <person name="Chen H.Y."/>
            <person name="Chen S.E."/>
            <person name="Zhou L.G."/>
            <person name="Ni X.B."/>
            <person name="Tian J.H."/>
            <person name="Sheng Y."/>
            <person name="Liu T."/>
            <person name="Pan Y.S."/>
            <person name="Xia L.Y."/>
            <person name="Li J."/>
            <person name="Zhao F."/>
            <person name="Cao W.C."/>
        </authorList>
    </citation>
    <scope>NUCLEOTIDE SEQUENCE</scope>
    <source>
        <strain evidence="3">Rsan-2018</strain>
    </source>
</reference>
<feature type="compositionally biased region" description="Polar residues" evidence="1">
    <location>
        <begin position="14"/>
        <end position="25"/>
    </location>
</feature>
<feature type="region of interest" description="Disordered" evidence="1">
    <location>
        <begin position="1"/>
        <end position="25"/>
    </location>
</feature>
<keyword evidence="2" id="KW-1133">Transmembrane helix</keyword>
<dbReference type="GO" id="GO:0004222">
    <property type="term" value="F:metalloendopeptidase activity"/>
    <property type="evidence" value="ECO:0007669"/>
    <property type="project" value="InterPro"/>
</dbReference>
<dbReference type="Proteomes" id="UP000821837">
    <property type="component" value="Unassembled WGS sequence"/>
</dbReference>
<dbReference type="InterPro" id="IPR000718">
    <property type="entry name" value="Peptidase_M13"/>
</dbReference>
<sequence length="624" mass="67374">MSELGSASPLVGSNHVQQTEPQENVAISDQSSPRIVALAWCVGALVGIVVGLLPFVLYAYVRGEQSATSLPLAPPERDDGSVCYTSGCIATADYFRDTLNPLVEPCRNFEEHVCGRFGERVGAAGLGQSIMHRELALSYLRLGLVAERYALSPVSGARHKAATLLRDCRAISSSRRSHHDVLRQFMRRLDLYLFNPPPSAPTSADRVLALHVELAYAYGLSALLRIRPNVAHSLAVDVNDAYLRSALSRPSDTHVMVVAGVVQSLELLKLRQALHNSMVSAVADASSAFQGSDTETTPVVVKKVEDLAFPGVSASAFGDAIEAKTPYSRNSSVLEPSRLKAALESVWKHMAPPDLFLWTSWDVLEQTAQLVEPSLTGSPGSVEEEAFTFFCLRMVAHVMEPALAALIHLVSDKERADVTGMTNAIASCLGKKKQWLSAFSTSPPLVAVGMPPYVDSVKLLDAFYASFPTPRGSFFEDWLSTAEAWRKRVSPHDLHFDPLDGDVEVAANGMVLVPVPLLAVPFYASDGPAAANLGGLGHLIARRLVTRYLKAGVTNASTVPAECRSPHGSPTDGVFENLLAYECVRVVFDATNASADPRLPRLPSLNPLRMVYTVGCLTNSRSIF</sequence>
<dbReference type="InterPro" id="IPR042089">
    <property type="entry name" value="Peptidase_M13_dom_2"/>
</dbReference>
<gene>
    <name evidence="3" type="ORF">HPB52_004636</name>
</gene>
<evidence type="ECO:0000256" key="1">
    <source>
        <dbReference type="SAM" id="MobiDB-lite"/>
    </source>
</evidence>
<dbReference type="InterPro" id="IPR024079">
    <property type="entry name" value="MetalloPept_cat_dom_sf"/>
</dbReference>
<keyword evidence="2" id="KW-0812">Transmembrane</keyword>
<organism evidence="3 4">
    <name type="scientific">Rhipicephalus sanguineus</name>
    <name type="common">Brown dog tick</name>
    <name type="synonym">Ixodes sanguineus</name>
    <dbReference type="NCBI Taxonomy" id="34632"/>
    <lineage>
        <taxon>Eukaryota</taxon>
        <taxon>Metazoa</taxon>
        <taxon>Ecdysozoa</taxon>
        <taxon>Arthropoda</taxon>
        <taxon>Chelicerata</taxon>
        <taxon>Arachnida</taxon>
        <taxon>Acari</taxon>
        <taxon>Parasitiformes</taxon>
        <taxon>Ixodida</taxon>
        <taxon>Ixodoidea</taxon>
        <taxon>Ixodidae</taxon>
        <taxon>Rhipicephalinae</taxon>
        <taxon>Rhipicephalus</taxon>
        <taxon>Rhipicephalus</taxon>
    </lineage>
</organism>
<proteinExistence type="predicted"/>
<keyword evidence="2" id="KW-0472">Membrane</keyword>
<dbReference type="AlphaFoldDB" id="A0A9D4PCL9"/>
<keyword evidence="4" id="KW-1185">Reference proteome</keyword>
<dbReference type="VEuPathDB" id="VectorBase:RSAN_057281"/>
<name>A0A9D4PCL9_RHISA</name>
<reference evidence="3" key="2">
    <citation type="submission" date="2021-09" db="EMBL/GenBank/DDBJ databases">
        <authorList>
            <person name="Jia N."/>
            <person name="Wang J."/>
            <person name="Shi W."/>
            <person name="Du L."/>
            <person name="Sun Y."/>
            <person name="Zhan W."/>
            <person name="Jiang J."/>
            <person name="Wang Q."/>
            <person name="Zhang B."/>
            <person name="Ji P."/>
            <person name="Sakyi L.B."/>
            <person name="Cui X."/>
            <person name="Yuan T."/>
            <person name="Jiang B."/>
            <person name="Yang W."/>
            <person name="Lam T.T.-Y."/>
            <person name="Chang Q."/>
            <person name="Ding S."/>
            <person name="Wang X."/>
            <person name="Zhu J."/>
            <person name="Ruan X."/>
            <person name="Zhao L."/>
            <person name="Wei J."/>
            <person name="Que T."/>
            <person name="Du C."/>
            <person name="Cheng J."/>
            <person name="Dai P."/>
            <person name="Han X."/>
            <person name="Huang E."/>
            <person name="Gao Y."/>
            <person name="Liu J."/>
            <person name="Shao H."/>
            <person name="Ye R."/>
            <person name="Li L."/>
            <person name="Wei W."/>
            <person name="Wang X."/>
            <person name="Wang C."/>
            <person name="Huo Q."/>
            <person name="Li W."/>
            <person name="Guo W."/>
            <person name="Chen H."/>
            <person name="Chen S."/>
            <person name="Zhou L."/>
            <person name="Zhou L."/>
            <person name="Ni X."/>
            <person name="Tian J."/>
            <person name="Zhou Y."/>
            <person name="Sheng Y."/>
            <person name="Liu T."/>
            <person name="Pan Y."/>
            <person name="Xia L."/>
            <person name="Li J."/>
            <person name="Zhao F."/>
            <person name="Cao W."/>
        </authorList>
    </citation>
    <scope>NUCLEOTIDE SEQUENCE</scope>
    <source>
        <strain evidence="3">Rsan-2018</strain>
        <tissue evidence="3">Larvae</tissue>
    </source>
</reference>
<dbReference type="GO" id="GO:0006508">
    <property type="term" value="P:proteolysis"/>
    <property type="evidence" value="ECO:0007669"/>
    <property type="project" value="InterPro"/>
</dbReference>
<dbReference type="SUPFAM" id="SSF55486">
    <property type="entry name" value="Metalloproteases ('zincins'), catalytic domain"/>
    <property type="match status" value="1"/>
</dbReference>